<feature type="non-terminal residue" evidence="1">
    <location>
        <position position="78"/>
    </location>
</feature>
<proteinExistence type="predicted"/>
<protein>
    <submittedName>
        <fullName evidence="1">3500_t:CDS:1</fullName>
    </submittedName>
</protein>
<evidence type="ECO:0000313" key="1">
    <source>
        <dbReference type="EMBL" id="CAG8533787.1"/>
    </source>
</evidence>
<gene>
    <name evidence="1" type="ORF">DHETER_LOCUS4486</name>
</gene>
<evidence type="ECO:0000313" key="2">
    <source>
        <dbReference type="Proteomes" id="UP000789702"/>
    </source>
</evidence>
<dbReference type="EMBL" id="CAJVPU010004495">
    <property type="protein sequence ID" value="CAG8533787.1"/>
    <property type="molecule type" value="Genomic_DNA"/>
</dbReference>
<comment type="caution">
    <text evidence="1">The sequence shown here is derived from an EMBL/GenBank/DDBJ whole genome shotgun (WGS) entry which is preliminary data.</text>
</comment>
<reference evidence="1" key="1">
    <citation type="submission" date="2021-06" db="EMBL/GenBank/DDBJ databases">
        <authorList>
            <person name="Kallberg Y."/>
            <person name="Tangrot J."/>
            <person name="Rosling A."/>
        </authorList>
    </citation>
    <scope>NUCLEOTIDE SEQUENCE</scope>
    <source>
        <strain evidence="1">IL203A</strain>
    </source>
</reference>
<keyword evidence="2" id="KW-1185">Reference proteome</keyword>
<sequence>MNGQELCILGWRYQFGIDTENDLEKAFKCYKQAADLGDGDGMFQVAEFYHLEIKVKIRQWKNSVEILKKFEEADEHIP</sequence>
<dbReference type="Proteomes" id="UP000789702">
    <property type="component" value="Unassembled WGS sequence"/>
</dbReference>
<accession>A0ACA9LIV2</accession>
<name>A0ACA9LIV2_9GLOM</name>
<organism evidence="1 2">
    <name type="scientific">Dentiscutata heterogama</name>
    <dbReference type="NCBI Taxonomy" id="1316150"/>
    <lineage>
        <taxon>Eukaryota</taxon>
        <taxon>Fungi</taxon>
        <taxon>Fungi incertae sedis</taxon>
        <taxon>Mucoromycota</taxon>
        <taxon>Glomeromycotina</taxon>
        <taxon>Glomeromycetes</taxon>
        <taxon>Diversisporales</taxon>
        <taxon>Gigasporaceae</taxon>
        <taxon>Dentiscutata</taxon>
    </lineage>
</organism>